<evidence type="ECO:0000313" key="1">
    <source>
        <dbReference type="EMBL" id="MCD9645192.1"/>
    </source>
</evidence>
<accession>A0ABS8VFE6</accession>
<reference evidence="1 2" key="1">
    <citation type="journal article" date="2021" name="BMC Genomics">
        <title>Datura genome reveals duplications of psychoactive alkaloid biosynthetic genes and high mutation rate following tissue culture.</title>
        <authorList>
            <person name="Rajewski A."/>
            <person name="Carter-House D."/>
            <person name="Stajich J."/>
            <person name="Litt A."/>
        </authorList>
    </citation>
    <scope>NUCLEOTIDE SEQUENCE [LARGE SCALE GENOMIC DNA]</scope>
    <source>
        <strain evidence="1">AR-01</strain>
    </source>
</reference>
<name>A0ABS8VFE6_DATST</name>
<sequence length="75" mass="8664">MQLMDLSSLIPVNGSLIHRVTNGHDIVPHLPPYLSLLHKTYRHFPREVWLYDLGFGSLVYTVETTQFWEDPSAGR</sequence>
<comment type="caution">
    <text evidence="1">The sequence shown here is derived from an EMBL/GenBank/DDBJ whole genome shotgun (WGS) entry which is preliminary data.</text>
</comment>
<dbReference type="SUPFAM" id="SSF53474">
    <property type="entry name" value="alpha/beta-Hydrolases"/>
    <property type="match status" value="1"/>
</dbReference>
<keyword evidence="2" id="KW-1185">Reference proteome</keyword>
<protein>
    <submittedName>
        <fullName evidence="1">Uncharacterized protein</fullName>
    </submittedName>
</protein>
<proteinExistence type="predicted"/>
<dbReference type="InterPro" id="IPR029058">
    <property type="entry name" value="AB_hydrolase_fold"/>
</dbReference>
<organism evidence="1 2">
    <name type="scientific">Datura stramonium</name>
    <name type="common">Jimsonweed</name>
    <name type="synonym">Common thornapple</name>
    <dbReference type="NCBI Taxonomy" id="4076"/>
    <lineage>
        <taxon>Eukaryota</taxon>
        <taxon>Viridiplantae</taxon>
        <taxon>Streptophyta</taxon>
        <taxon>Embryophyta</taxon>
        <taxon>Tracheophyta</taxon>
        <taxon>Spermatophyta</taxon>
        <taxon>Magnoliopsida</taxon>
        <taxon>eudicotyledons</taxon>
        <taxon>Gunneridae</taxon>
        <taxon>Pentapetalae</taxon>
        <taxon>asterids</taxon>
        <taxon>lamiids</taxon>
        <taxon>Solanales</taxon>
        <taxon>Solanaceae</taxon>
        <taxon>Solanoideae</taxon>
        <taxon>Datureae</taxon>
        <taxon>Datura</taxon>
    </lineage>
</organism>
<dbReference type="Gene3D" id="3.40.50.1820">
    <property type="entry name" value="alpha/beta hydrolase"/>
    <property type="match status" value="1"/>
</dbReference>
<gene>
    <name evidence="1" type="ORF">HAX54_033928</name>
</gene>
<dbReference type="Proteomes" id="UP000823775">
    <property type="component" value="Unassembled WGS sequence"/>
</dbReference>
<dbReference type="EMBL" id="JACEIK010004360">
    <property type="protein sequence ID" value="MCD9645192.1"/>
    <property type="molecule type" value="Genomic_DNA"/>
</dbReference>
<evidence type="ECO:0000313" key="2">
    <source>
        <dbReference type="Proteomes" id="UP000823775"/>
    </source>
</evidence>